<reference evidence="2 3" key="1">
    <citation type="journal article" date="2014" name="Int. J. Syst. Evol. Microbiol.">
        <title>Complete genome sequence of Corynebacterium casei LMG S-19264T (=DSM 44701T), isolated from a smear-ripened cheese.</title>
        <authorList>
            <consortium name="US DOE Joint Genome Institute (JGI-PGF)"/>
            <person name="Walter F."/>
            <person name="Albersmeier A."/>
            <person name="Kalinowski J."/>
            <person name="Ruckert C."/>
        </authorList>
    </citation>
    <scope>NUCLEOTIDE SEQUENCE [LARGE SCALE GENOMIC DNA]</scope>
    <source>
        <strain evidence="2 3">NBRC 112785</strain>
    </source>
</reference>
<dbReference type="InterPro" id="IPR012807">
    <property type="entry name" value="Anti-sigma_ChrR"/>
</dbReference>
<name>A0AA37WXP7_9GAMM</name>
<proteinExistence type="predicted"/>
<dbReference type="Proteomes" id="UP001157439">
    <property type="component" value="Unassembled WGS sequence"/>
</dbReference>
<evidence type="ECO:0000313" key="3">
    <source>
        <dbReference type="Proteomes" id="UP001157439"/>
    </source>
</evidence>
<dbReference type="RefSeq" id="WP_095499085.1">
    <property type="nucleotide sequence ID" value="NZ_BSPO01000003.1"/>
</dbReference>
<feature type="domain" description="ChrR-like cupin" evidence="1">
    <location>
        <begin position="116"/>
        <end position="202"/>
    </location>
</feature>
<dbReference type="InterPro" id="IPR014710">
    <property type="entry name" value="RmlC-like_jellyroll"/>
</dbReference>
<dbReference type="Pfam" id="PF12973">
    <property type="entry name" value="Cupin_7"/>
    <property type="match status" value="1"/>
</dbReference>
<evidence type="ECO:0000259" key="1">
    <source>
        <dbReference type="Pfam" id="PF12973"/>
    </source>
</evidence>
<protein>
    <submittedName>
        <fullName evidence="2">Transcriptional regulator</fullName>
    </submittedName>
</protein>
<comment type="caution">
    <text evidence="2">The sequence shown here is derived from an EMBL/GenBank/DDBJ whole genome shotgun (WGS) entry which is preliminary data.</text>
</comment>
<dbReference type="InterPro" id="IPR041916">
    <property type="entry name" value="Anti_sigma_zinc_sf"/>
</dbReference>
<organism evidence="2 3">
    <name type="scientific">Paraferrimonas haliotis</name>
    <dbReference type="NCBI Taxonomy" id="2013866"/>
    <lineage>
        <taxon>Bacteria</taxon>
        <taxon>Pseudomonadati</taxon>
        <taxon>Pseudomonadota</taxon>
        <taxon>Gammaproteobacteria</taxon>
        <taxon>Alteromonadales</taxon>
        <taxon>Ferrimonadaceae</taxon>
        <taxon>Paraferrimonas</taxon>
    </lineage>
</organism>
<keyword evidence="3" id="KW-1185">Reference proteome</keyword>
<dbReference type="Gene3D" id="2.60.120.10">
    <property type="entry name" value="Jelly Rolls"/>
    <property type="match status" value="1"/>
</dbReference>
<dbReference type="NCBIfam" id="TIGR02451">
    <property type="entry name" value="anti_sig_ChrR"/>
    <property type="match status" value="1"/>
</dbReference>
<dbReference type="SUPFAM" id="SSF51182">
    <property type="entry name" value="RmlC-like cupins"/>
    <property type="match status" value="1"/>
</dbReference>
<gene>
    <name evidence="2" type="ORF">GCM10007894_25940</name>
</gene>
<dbReference type="Gene3D" id="1.10.10.1320">
    <property type="entry name" value="Anti-sigma factor, zinc-finger domain"/>
    <property type="match status" value="1"/>
</dbReference>
<sequence>MTSVKLHPSEDTLKRFALAELDPSESIIISAHVELCSECQSQLQAIESAHAQEMASSDTDELTFELDDEFSSMMSHIMESPADYAVAQPIKRTLKLGDKEYNVPRALVGHVEQVGPWSRLPGKLQRAAVQTGGESKMNFIYMDEDSALPEHTHTGVEITLVLDGEFEDENGVYKAGDFVIQSGEHTHTPRTKPGQDCLCLTLLQSPLHFTSGFASLLNPFSQLFFR</sequence>
<dbReference type="InterPro" id="IPR011051">
    <property type="entry name" value="RmlC_Cupin_sf"/>
</dbReference>
<dbReference type="CDD" id="cd20301">
    <property type="entry name" value="cupin_ChrR"/>
    <property type="match status" value="1"/>
</dbReference>
<dbReference type="InterPro" id="IPR025979">
    <property type="entry name" value="ChrR-like_cupin_dom"/>
</dbReference>
<dbReference type="EMBL" id="BSPO01000003">
    <property type="protein sequence ID" value="GLS84617.1"/>
    <property type="molecule type" value="Genomic_DNA"/>
</dbReference>
<dbReference type="AlphaFoldDB" id="A0AA37WXP7"/>
<accession>A0AA37WXP7</accession>
<evidence type="ECO:0000313" key="2">
    <source>
        <dbReference type="EMBL" id="GLS84617.1"/>
    </source>
</evidence>